<dbReference type="OrthoDB" id="2823490at2759"/>
<dbReference type="AlphaFoldDB" id="A0A9P4NS25"/>
<dbReference type="EMBL" id="MU007037">
    <property type="protein sequence ID" value="KAF2430635.1"/>
    <property type="molecule type" value="Genomic_DNA"/>
</dbReference>
<proteinExistence type="predicted"/>
<dbReference type="Proteomes" id="UP000800235">
    <property type="component" value="Unassembled WGS sequence"/>
</dbReference>
<evidence type="ECO:0000313" key="1">
    <source>
        <dbReference type="EMBL" id="KAF2430635.1"/>
    </source>
</evidence>
<keyword evidence="2" id="KW-1185">Reference proteome</keyword>
<gene>
    <name evidence="1" type="ORF">EJ08DRAFT_214250</name>
</gene>
<reference evidence="1" key="1">
    <citation type="journal article" date="2020" name="Stud. Mycol.">
        <title>101 Dothideomycetes genomes: a test case for predicting lifestyles and emergence of pathogens.</title>
        <authorList>
            <person name="Haridas S."/>
            <person name="Albert R."/>
            <person name="Binder M."/>
            <person name="Bloem J."/>
            <person name="Labutti K."/>
            <person name="Salamov A."/>
            <person name="Andreopoulos B."/>
            <person name="Baker S."/>
            <person name="Barry K."/>
            <person name="Bills G."/>
            <person name="Bluhm B."/>
            <person name="Cannon C."/>
            <person name="Castanera R."/>
            <person name="Culley D."/>
            <person name="Daum C."/>
            <person name="Ezra D."/>
            <person name="Gonzalez J."/>
            <person name="Henrissat B."/>
            <person name="Kuo A."/>
            <person name="Liang C."/>
            <person name="Lipzen A."/>
            <person name="Lutzoni F."/>
            <person name="Magnuson J."/>
            <person name="Mondo S."/>
            <person name="Nolan M."/>
            <person name="Ohm R."/>
            <person name="Pangilinan J."/>
            <person name="Park H.-J."/>
            <person name="Ramirez L."/>
            <person name="Alfaro M."/>
            <person name="Sun H."/>
            <person name="Tritt A."/>
            <person name="Yoshinaga Y."/>
            <person name="Zwiers L.-H."/>
            <person name="Turgeon B."/>
            <person name="Goodwin S."/>
            <person name="Spatafora J."/>
            <person name="Crous P."/>
            <person name="Grigoriev I."/>
        </authorList>
    </citation>
    <scope>NUCLEOTIDE SEQUENCE</scope>
    <source>
        <strain evidence="1">CBS 130266</strain>
    </source>
</reference>
<accession>A0A9P4NS25</accession>
<name>A0A9P4NS25_9PEZI</name>
<comment type="caution">
    <text evidence="1">The sequence shown here is derived from an EMBL/GenBank/DDBJ whole genome shotgun (WGS) entry which is preliminary data.</text>
</comment>
<sequence>MTPSLLNLPQELRDFIIEHALISTSRPPPIHSRTGEATEELQDIDYVSRSQGRGIHYLNGKHQTSAFGLLLANQQIHNETKAAISRLSSAGTKYTMDLILENEEFLNPTWTFVPPLTRTVDAFEVTFRIFGTANNETNGFMDVDGSTGSTIWRLYSVLERFMRCGALAARSPAEDRRLRLKVLYLNILTPSTNSETTLAPDDISPDKLPLHRKETDPHNQILHPEALAKFMYVWVAGILRLGDPTYALPGTPVAKYAKLFFERIEDIKIAVDGENMFHIDVVEMAREIREKNEWFSSSIV</sequence>
<protein>
    <submittedName>
        <fullName evidence="1">Uncharacterized protein</fullName>
    </submittedName>
</protein>
<evidence type="ECO:0000313" key="2">
    <source>
        <dbReference type="Proteomes" id="UP000800235"/>
    </source>
</evidence>
<organism evidence="1 2">
    <name type="scientific">Tothia fuscella</name>
    <dbReference type="NCBI Taxonomy" id="1048955"/>
    <lineage>
        <taxon>Eukaryota</taxon>
        <taxon>Fungi</taxon>
        <taxon>Dikarya</taxon>
        <taxon>Ascomycota</taxon>
        <taxon>Pezizomycotina</taxon>
        <taxon>Dothideomycetes</taxon>
        <taxon>Pleosporomycetidae</taxon>
        <taxon>Venturiales</taxon>
        <taxon>Cylindrosympodiaceae</taxon>
        <taxon>Tothia</taxon>
    </lineage>
</organism>